<dbReference type="KEGG" id="hla:Hlac_0347"/>
<keyword evidence="1" id="KW-1133">Transmembrane helix</keyword>
<gene>
    <name evidence="2" type="ordered locus">Hlac_0347</name>
</gene>
<keyword evidence="1" id="KW-0812">Transmembrane</keyword>
<organism evidence="2 3">
    <name type="scientific">Halorubrum lacusprofundi (strain ATCC 49239 / DSM 5036 / JCM 8891 / ACAM 34)</name>
    <dbReference type="NCBI Taxonomy" id="416348"/>
    <lineage>
        <taxon>Archaea</taxon>
        <taxon>Methanobacteriati</taxon>
        <taxon>Methanobacteriota</taxon>
        <taxon>Stenosarchaea group</taxon>
        <taxon>Halobacteria</taxon>
        <taxon>Halobacteriales</taxon>
        <taxon>Haloferacaceae</taxon>
        <taxon>Halorubrum</taxon>
    </lineage>
</organism>
<dbReference type="Proteomes" id="UP000000740">
    <property type="component" value="Chromosome 1"/>
</dbReference>
<evidence type="ECO:0000313" key="2">
    <source>
        <dbReference type="EMBL" id="ACM55951.1"/>
    </source>
</evidence>
<evidence type="ECO:0000313" key="3">
    <source>
        <dbReference type="Proteomes" id="UP000000740"/>
    </source>
</evidence>
<proteinExistence type="predicted"/>
<name>B9LSA6_HALLT</name>
<evidence type="ECO:0000256" key="1">
    <source>
        <dbReference type="SAM" id="Phobius"/>
    </source>
</evidence>
<evidence type="ECO:0008006" key="4">
    <source>
        <dbReference type="Google" id="ProtNLM"/>
    </source>
</evidence>
<keyword evidence="1" id="KW-0472">Membrane</keyword>
<protein>
    <recommendedName>
        <fullName evidence="4">Heme exporter protein D</fullName>
    </recommendedName>
</protein>
<feature type="transmembrane region" description="Helical" evidence="1">
    <location>
        <begin position="6"/>
        <end position="25"/>
    </location>
</feature>
<keyword evidence="3" id="KW-1185">Reference proteome</keyword>
<accession>B9LSA6</accession>
<sequence>MGTYVGVSLAYAWMALVVTVGFRYSGWADRAAEMMAERGAGDECDASTPDE</sequence>
<dbReference type="AlphaFoldDB" id="B9LSA6"/>
<dbReference type="EMBL" id="CP001365">
    <property type="protein sequence ID" value="ACM55951.1"/>
    <property type="molecule type" value="Genomic_DNA"/>
</dbReference>
<dbReference type="HOGENOM" id="CLU_3093999_0_0_2"/>
<reference evidence="2 3" key="1">
    <citation type="journal article" date="2016" name="Stand. Genomic Sci.">
        <title>Complete genome sequence of the Antarctic Halorubrum lacusprofundi type strain ACAM 34.</title>
        <authorList>
            <person name="Anderson I.J."/>
            <person name="DasSarma P."/>
            <person name="Lucas S."/>
            <person name="Copeland A."/>
            <person name="Lapidus A."/>
            <person name="Del Rio T.G."/>
            <person name="Tice H."/>
            <person name="Dalin E."/>
            <person name="Bruce D.C."/>
            <person name="Goodwin L."/>
            <person name="Pitluck S."/>
            <person name="Sims D."/>
            <person name="Brettin T.S."/>
            <person name="Detter J.C."/>
            <person name="Han C.S."/>
            <person name="Larimer F."/>
            <person name="Hauser L."/>
            <person name="Land M."/>
            <person name="Ivanova N."/>
            <person name="Richardson P."/>
            <person name="Cavicchioli R."/>
            <person name="DasSarma S."/>
            <person name="Woese C.R."/>
            <person name="Kyrpides N.C."/>
        </authorList>
    </citation>
    <scope>NUCLEOTIDE SEQUENCE [LARGE SCALE GENOMIC DNA]</scope>
    <source>
        <strain evidence="3">ATCC 49239 / DSM 5036 / JCM 8891 / ACAM 34</strain>
    </source>
</reference>